<evidence type="ECO:0000313" key="1">
    <source>
        <dbReference type="EMBL" id="KAG2955816.1"/>
    </source>
</evidence>
<sequence>MAQYRATASSKESSNAGESDEASTCVICLESLEKSLAALPCGHVFHHICAKKAIAHHPACPVCRFQAGPRNVVRLYLSFGAEATHDDNSSCNAAVGTNRFKPTTVSSLPERLREMKSELGRAHQIQRMTSSHSFRLESDVVRLKQRLEQTTRRMQHIQSQLECAEAQLRIATTIYTQHNQSKRALTEFDRKVRTTAEWMLEKIRERQQFRCPNCAIAHAPLSINPSTHSLAAEYPPLCVDLPTVLVPISAPLWMLLFAPPKPSSTCMKNSDNPDDIDMSTAWLEQVVDQPRPDAQAVALPSLQLATNRHRLAAIMNTEDIVTAAAAAAIVGRATAVGASKSSLAFILGGIADEDQTHSTSPSFADLAHASSASATENRAANVPTPAAAPKVKKSRICKFENCTRYVVNRGLCIGHGGGKRCAVVGCTSSAKNLGVCWKHGGSTKCTVTGCENRAKSRGVCWSHGGGRKCSEENCSKTAVSHGLCWAHGGGKRCVVEGCRKPAYERNGNVCSLHQATNAGASQKPAKR</sequence>
<protein>
    <submittedName>
        <fullName evidence="1">Uncharacterized protein</fullName>
    </submittedName>
</protein>
<dbReference type="EMBL" id="RCMK01000002">
    <property type="protein sequence ID" value="KAG2955816.1"/>
    <property type="molecule type" value="Genomic_DNA"/>
</dbReference>
<dbReference type="InterPro" id="IPR056866">
    <property type="entry name" value="Znf_WRKY19"/>
</dbReference>
<organism evidence="1 2">
    <name type="scientific">Phytophthora cactorum</name>
    <dbReference type="NCBI Taxonomy" id="29920"/>
    <lineage>
        <taxon>Eukaryota</taxon>
        <taxon>Sar</taxon>
        <taxon>Stramenopiles</taxon>
        <taxon>Oomycota</taxon>
        <taxon>Peronosporomycetes</taxon>
        <taxon>Peronosporales</taxon>
        <taxon>Peronosporaceae</taxon>
        <taxon>Phytophthora</taxon>
    </lineage>
</organism>
<reference evidence="1" key="1">
    <citation type="submission" date="2018-10" db="EMBL/GenBank/DDBJ databases">
        <title>Effector identification in a new, highly contiguous assembly of the strawberry crown rot pathogen Phytophthora cactorum.</title>
        <authorList>
            <person name="Armitage A.D."/>
            <person name="Nellist C.F."/>
            <person name="Bates H."/>
            <person name="Vickerstaff R.J."/>
            <person name="Harrison R.J."/>
        </authorList>
    </citation>
    <scope>NUCLEOTIDE SEQUENCE</scope>
    <source>
        <strain evidence="1">4040</strain>
    </source>
</reference>
<dbReference type="PROSITE" id="PS50089">
    <property type="entry name" value="ZF_RING_2"/>
    <property type="match status" value="1"/>
</dbReference>
<dbReference type="Proteomes" id="UP000736787">
    <property type="component" value="Unassembled WGS sequence"/>
</dbReference>
<dbReference type="InterPro" id="IPR001841">
    <property type="entry name" value="Znf_RING"/>
</dbReference>
<proteinExistence type="predicted"/>
<evidence type="ECO:0000313" key="2">
    <source>
        <dbReference type="Proteomes" id="UP000736787"/>
    </source>
</evidence>
<accession>A0A8T1LUS0</accession>
<dbReference type="PANTHER" id="PTHR31827:SF1">
    <property type="entry name" value="EMB|CAB89363.1"/>
    <property type="match status" value="1"/>
</dbReference>
<name>A0A8T1LUS0_9STRA</name>
<dbReference type="VEuPathDB" id="FungiDB:PC110_g162"/>
<dbReference type="AlphaFoldDB" id="A0A8T1LUS0"/>
<dbReference type="SMART" id="SM00184">
    <property type="entry name" value="RING"/>
    <property type="match status" value="1"/>
</dbReference>
<dbReference type="Pfam" id="PF13639">
    <property type="entry name" value="zf-RING_2"/>
    <property type="match status" value="1"/>
</dbReference>
<dbReference type="Gene3D" id="3.30.40.10">
    <property type="entry name" value="Zinc/RING finger domain, C3HC4 (zinc finger)"/>
    <property type="match status" value="1"/>
</dbReference>
<gene>
    <name evidence="1" type="ORF">PC117_g141</name>
</gene>
<dbReference type="InterPro" id="IPR013083">
    <property type="entry name" value="Znf_RING/FYVE/PHD"/>
</dbReference>
<comment type="caution">
    <text evidence="1">The sequence shown here is derived from an EMBL/GenBank/DDBJ whole genome shotgun (WGS) entry which is preliminary data.</text>
</comment>
<dbReference type="VEuPathDB" id="FungiDB:PC110_g163"/>
<dbReference type="Pfam" id="PF24906">
    <property type="entry name" value="Zf_WRKY19"/>
    <property type="match status" value="3"/>
</dbReference>
<dbReference type="PANTHER" id="PTHR31827">
    <property type="entry name" value="EMB|CAB89363.1"/>
    <property type="match status" value="1"/>
</dbReference>
<dbReference type="SUPFAM" id="SSF57850">
    <property type="entry name" value="RING/U-box"/>
    <property type="match status" value="1"/>
</dbReference>